<evidence type="ECO:0000313" key="2">
    <source>
        <dbReference type="Proteomes" id="UP000054995"/>
    </source>
</evidence>
<evidence type="ECO:0000313" key="1">
    <source>
        <dbReference type="EMBL" id="KRY62111.1"/>
    </source>
</evidence>
<name>A0A0V1DKJ1_TRIPS</name>
<dbReference type="EMBL" id="JYDT01003806">
    <property type="protein sequence ID" value="KRY62111.1"/>
    <property type="molecule type" value="Genomic_DNA"/>
</dbReference>
<organism evidence="1 2">
    <name type="scientific">Trichinella pseudospiralis</name>
    <name type="common">Parasitic roundworm</name>
    <dbReference type="NCBI Taxonomy" id="6337"/>
    <lineage>
        <taxon>Eukaryota</taxon>
        <taxon>Metazoa</taxon>
        <taxon>Ecdysozoa</taxon>
        <taxon>Nematoda</taxon>
        <taxon>Enoplea</taxon>
        <taxon>Dorylaimia</taxon>
        <taxon>Trichinellida</taxon>
        <taxon>Trichinellidae</taxon>
        <taxon>Trichinella</taxon>
    </lineage>
</organism>
<sequence>MTVNIHFLSGFGGCSWDGSPSGAVSGWSFLQSLLRTLFL</sequence>
<accession>A0A0V1DKJ1</accession>
<gene>
    <name evidence="1" type="ORF">T4D_5315</name>
</gene>
<dbReference type="AlphaFoldDB" id="A0A0V1DKJ1"/>
<dbReference type="Proteomes" id="UP000054995">
    <property type="component" value="Unassembled WGS sequence"/>
</dbReference>
<proteinExistence type="predicted"/>
<comment type="caution">
    <text evidence="1">The sequence shown here is derived from an EMBL/GenBank/DDBJ whole genome shotgun (WGS) entry which is preliminary data.</text>
</comment>
<keyword evidence="2" id="KW-1185">Reference proteome</keyword>
<protein>
    <submittedName>
        <fullName evidence="1">Uncharacterized protein</fullName>
    </submittedName>
</protein>
<reference evidence="1 2" key="1">
    <citation type="submission" date="2015-01" db="EMBL/GenBank/DDBJ databases">
        <title>Evolution of Trichinella species and genotypes.</title>
        <authorList>
            <person name="Korhonen P.K."/>
            <person name="Edoardo P."/>
            <person name="Giuseppe L.R."/>
            <person name="Gasser R.B."/>
        </authorList>
    </citation>
    <scope>NUCLEOTIDE SEQUENCE [LARGE SCALE GENOMIC DNA]</scope>
    <source>
        <strain evidence="1">ISS470</strain>
    </source>
</reference>